<comment type="caution">
    <text evidence="1">The sequence shown here is derived from an EMBL/GenBank/DDBJ whole genome shotgun (WGS) entry which is preliminary data.</text>
</comment>
<dbReference type="EMBL" id="ADJB01000045">
    <property type="protein sequence ID" value="OSL11751.1"/>
    <property type="molecule type" value="Genomic_DNA"/>
</dbReference>
<accession>A0A1X3JHX7</accession>
<evidence type="ECO:0000313" key="2">
    <source>
        <dbReference type="Proteomes" id="UP000193045"/>
    </source>
</evidence>
<evidence type="ECO:0000313" key="1">
    <source>
        <dbReference type="EMBL" id="OSL11751.1"/>
    </source>
</evidence>
<dbReference type="Proteomes" id="UP000193045">
    <property type="component" value="Unassembled WGS sequence"/>
</dbReference>
<reference evidence="1 2" key="1">
    <citation type="submission" date="2010-04" db="EMBL/GenBank/DDBJ databases">
        <title>The Genome Sequence of Escherichia coli H386.</title>
        <authorList>
            <consortium name="The Broad Institute Genome Sequencing Platform"/>
            <consortium name="The Broad Institute Genome Sequencing Center for Infectious Disease"/>
            <person name="Feldgarden M."/>
            <person name="Gordon D.M."/>
            <person name="Johnson J.R."/>
            <person name="Johnston B.D."/>
            <person name="Young S."/>
            <person name="Zeng Q."/>
            <person name="Koehrsen M."/>
            <person name="Alvarado L."/>
            <person name="Berlin A.M."/>
            <person name="Borenstein D."/>
            <person name="Chapman S.B."/>
            <person name="Chen Z."/>
            <person name="Engels R."/>
            <person name="Freedman E."/>
            <person name="Gellesch M."/>
            <person name="Goldberg J."/>
            <person name="Griggs A."/>
            <person name="Gujja S."/>
            <person name="Heilman E.R."/>
            <person name="Heiman D.I."/>
            <person name="Hepburn T.A."/>
            <person name="Howarth C."/>
            <person name="Jen D."/>
            <person name="Larson L."/>
            <person name="Mehta T."/>
            <person name="Park D."/>
            <person name="Pearson M."/>
            <person name="Richards J."/>
            <person name="Roberts A."/>
            <person name="Saif S."/>
            <person name="Shea T.D."/>
            <person name="Shenoy N."/>
            <person name="Sisk P."/>
            <person name="Stolte C."/>
            <person name="Sykes S.N."/>
            <person name="Walk T."/>
            <person name="White J."/>
            <person name="Yandava C."/>
            <person name="Haas B."/>
            <person name="Henn M.R."/>
            <person name="Nusbaum C."/>
            <person name="Birren B."/>
        </authorList>
    </citation>
    <scope>NUCLEOTIDE SEQUENCE [LARGE SCALE GENOMIC DNA]</scope>
    <source>
        <strain evidence="1 2">H386</strain>
    </source>
</reference>
<name>A0A1X3JHX7_ECOLX</name>
<gene>
    <name evidence="1" type="ORF">ECVG_04187</name>
</gene>
<sequence>MHDVYIYFQGIHCMKSWHTCQTTWQVQAIPFASVLIM</sequence>
<protein>
    <submittedName>
        <fullName evidence="1">Uncharacterized protein</fullName>
    </submittedName>
</protein>
<organism evidence="1 2">
    <name type="scientific">Escherichia coli H386</name>
    <dbReference type="NCBI Taxonomy" id="656397"/>
    <lineage>
        <taxon>Bacteria</taxon>
        <taxon>Pseudomonadati</taxon>
        <taxon>Pseudomonadota</taxon>
        <taxon>Gammaproteobacteria</taxon>
        <taxon>Enterobacterales</taxon>
        <taxon>Enterobacteriaceae</taxon>
        <taxon>Escherichia</taxon>
    </lineage>
</organism>
<dbReference type="AlphaFoldDB" id="A0A1X3JHX7"/>
<proteinExistence type="predicted"/>